<name>A0A6S6R4W8_9FIRM</name>
<dbReference type="GO" id="GO:0005886">
    <property type="term" value="C:plasma membrane"/>
    <property type="evidence" value="ECO:0007669"/>
    <property type="project" value="UniProtKB-SubCell"/>
</dbReference>
<evidence type="ECO:0000313" key="11">
    <source>
        <dbReference type="Proteomes" id="UP000515561"/>
    </source>
</evidence>
<dbReference type="Proteomes" id="UP000515561">
    <property type="component" value="Chromosome"/>
</dbReference>
<feature type="transmembrane region" description="Helical" evidence="9">
    <location>
        <begin position="219"/>
        <end position="239"/>
    </location>
</feature>
<gene>
    <name evidence="10" type="primary">cbiB</name>
    <name evidence="9" type="synonym">cobD</name>
    <name evidence="10" type="ORF">acsn021_39580</name>
</gene>
<evidence type="ECO:0000256" key="9">
    <source>
        <dbReference type="HAMAP-Rule" id="MF_00024"/>
    </source>
</evidence>
<dbReference type="UniPathway" id="UPA00148"/>
<feature type="transmembrane region" description="Helical" evidence="9">
    <location>
        <begin position="163"/>
        <end position="181"/>
    </location>
</feature>
<accession>A0A6S6R4W8</accession>
<proteinExistence type="inferred from homology"/>
<dbReference type="Pfam" id="PF03186">
    <property type="entry name" value="CobD_Cbib"/>
    <property type="match status" value="1"/>
</dbReference>
<dbReference type="GO" id="GO:0015420">
    <property type="term" value="F:ABC-type vitamin B12 transporter activity"/>
    <property type="evidence" value="ECO:0007669"/>
    <property type="project" value="UniProtKB-UniRule"/>
</dbReference>
<dbReference type="GO" id="GO:0009236">
    <property type="term" value="P:cobalamin biosynthetic process"/>
    <property type="evidence" value="ECO:0007669"/>
    <property type="project" value="UniProtKB-UniRule"/>
</dbReference>
<dbReference type="HAMAP" id="MF_00024">
    <property type="entry name" value="CobD_CbiB"/>
    <property type="match status" value="1"/>
</dbReference>
<evidence type="ECO:0000256" key="6">
    <source>
        <dbReference type="ARBA" id="ARBA00022692"/>
    </source>
</evidence>
<dbReference type="EMBL" id="AP023367">
    <property type="protein sequence ID" value="BCJ96389.1"/>
    <property type="molecule type" value="Genomic_DNA"/>
</dbReference>
<dbReference type="InterPro" id="IPR004485">
    <property type="entry name" value="Cobalamin_biosynth_CobD/CbiB"/>
</dbReference>
<keyword evidence="7 9" id="KW-1133">Transmembrane helix</keyword>
<keyword evidence="5 9" id="KW-0169">Cobalamin biosynthesis</keyword>
<feature type="transmembrane region" description="Helical" evidence="9">
    <location>
        <begin position="56"/>
        <end position="80"/>
    </location>
</feature>
<evidence type="ECO:0000256" key="3">
    <source>
        <dbReference type="ARBA" id="ARBA00006263"/>
    </source>
</evidence>
<dbReference type="AlphaFoldDB" id="A0A6S6R4W8"/>
<dbReference type="NCBIfam" id="TIGR00380">
    <property type="entry name" value="cobal_cbiB"/>
    <property type="match status" value="1"/>
</dbReference>
<evidence type="ECO:0000256" key="8">
    <source>
        <dbReference type="ARBA" id="ARBA00023136"/>
    </source>
</evidence>
<dbReference type="KEGG" id="acel:acsn021_39580"/>
<evidence type="ECO:0000256" key="7">
    <source>
        <dbReference type="ARBA" id="ARBA00022989"/>
    </source>
</evidence>
<comment type="similarity">
    <text evidence="3 9">Belongs to the CobD/CbiB family.</text>
</comment>
<keyword evidence="11" id="KW-1185">Reference proteome</keyword>
<reference evidence="10 11" key="1">
    <citation type="journal article" date="2016" name="Int. J. Syst. Evol. Microbiol.">
        <title>Descriptions of Anaerotaenia torta gen. nov., sp. nov. and Anaerocolumna cellulosilytica gen. nov., sp. nov. isolated from a methanogenic reactor of cattle waste.</title>
        <authorList>
            <person name="Uek A."/>
            <person name="Ohtaki Y."/>
            <person name="Kaku N."/>
            <person name="Ueki K."/>
        </authorList>
    </citation>
    <scope>NUCLEOTIDE SEQUENCE [LARGE SCALE GENOMIC DNA]</scope>
    <source>
        <strain evidence="10 11">SN021</strain>
    </source>
</reference>
<dbReference type="PANTHER" id="PTHR34308:SF1">
    <property type="entry name" value="COBALAMIN BIOSYNTHESIS PROTEIN CBIB"/>
    <property type="match status" value="1"/>
</dbReference>
<protein>
    <recommendedName>
        <fullName evidence="9">Cobalamin biosynthesis protein CobD</fullName>
    </recommendedName>
</protein>
<evidence type="ECO:0000313" key="10">
    <source>
        <dbReference type="EMBL" id="BCJ96389.1"/>
    </source>
</evidence>
<evidence type="ECO:0000256" key="1">
    <source>
        <dbReference type="ARBA" id="ARBA00004651"/>
    </source>
</evidence>
<comment type="subcellular location">
    <subcellularLocation>
        <location evidence="1 9">Cell membrane</location>
        <topology evidence="1 9">Multi-pass membrane protein</topology>
    </subcellularLocation>
</comment>
<dbReference type="PANTHER" id="PTHR34308">
    <property type="entry name" value="COBALAMIN BIOSYNTHESIS PROTEIN CBIB"/>
    <property type="match status" value="1"/>
</dbReference>
<evidence type="ECO:0000256" key="2">
    <source>
        <dbReference type="ARBA" id="ARBA00004953"/>
    </source>
</evidence>
<dbReference type="RefSeq" id="WP_184093243.1">
    <property type="nucleotide sequence ID" value="NZ_AP023367.1"/>
</dbReference>
<keyword evidence="4 9" id="KW-1003">Cell membrane</keyword>
<feature type="transmembrane region" description="Helical" evidence="9">
    <location>
        <begin position="6"/>
        <end position="28"/>
    </location>
</feature>
<keyword evidence="8 9" id="KW-0472">Membrane</keyword>
<dbReference type="GO" id="GO:0048472">
    <property type="term" value="F:threonine-phosphate decarboxylase activity"/>
    <property type="evidence" value="ECO:0007669"/>
    <property type="project" value="InterPro"/>
</dbReference>
<organism evidence="10 11">
    <name type="scientific">Anaerocolumna cellulosilytica</name>
    <dbReference type="NCBI Taxonomy" id="433286"/>
    <lineage>
        <taxon>Bacteria</taxon>
        <taxon>Bacillati</taxon>
        <taxon>Bacillota</taxon>
        <taxon>Clostridia</taxon>
        <taxon>Lachnospirales</taxon>
        <taxon>Lachnospiraceae</taxon>
        <taxon>Anaerocolumna</taxon>
    </lineage>
</organism>
<feature type="transmembrane region" description="Helical" evidence="9">
    <location>
        <begin position="303"/>
        <end position="326"/>
    </location>
</feature>
<comment type="function">
    <text evidence="9">Converts cobyric acid to cobinamide by the addition of aminopropanol on the F carboxylic group.</text>
</comment>
<comment type="pathway">
    <text evidence="2 9">Cofactor biosynthesis; adenosylcobalamin biosynthesis.</text>
</comment>
<keyword evidence="6 9" id="KW-0812">Transmembrane</keyword>
<evidence type="ECO:0000256" key="4">
    <source>
        <dbReference type="ARBA" id="ARBA00022475"/>
    </source>
</evidence>
<evidence type="ECO:0000256" key="5">
    <source>
        <dbReference type="ARBA" id="ARBA00022573"/>
    </source>
</evidence>
<sequence>MELLKYHTVIALILGYILDLLFGDPYWLPHPIRLIGSLINRMEKAIRSFTSKNPKALLMGGFLLLAFVATVSMVVPFLLLSFLYKYLPYAGLIVESIMCYQLLATKCLKDESMKVYHSLKQDNMEEARYHVSMIVGRDTKVLDKEGITKAAVETVAENTSDGVIAPMIFLAIGGPFLGFLYKAVNTLDSMVGYKNEKYLYFGRTSAKLDDVLNYIPSRIAAFLMILACPFAGLSMENAFKIYRRDNRNHSSPNSAQTEAACAGALGVQLAGDAWYFGKLHKKPTIGDALHPVETEDIKRANQLLYITSFLCLLLVSITGFLLRMAIH</sequence>